<keyword evidence="2" id="KW-0812">Transmembrane</keyword>
<reference evidence="5" key="1">
    <citation type="journal article" date="2017" name="Genome Biol.">
        <title>Comparative genomics reveals high biological diversity and specific adaptations in the industrially and medically important fungal genus Aspergillus.</title>
        <authorList>
            <person name="de Vries R.P."/>
            <person name="Riley R."/>
            <person name="Wiebenga A."/>
            <person name="Aguilar-Osorio G."/>
            <person name="Amillis S."/>
            <person name="Uchima C.A."/>
            <person name="Anderluh G."/>
            <person name="Asadollahi M."/>
            <person name="Askin M."/>
            <person name="Barry K."/>
            <person name="Battaglia E."/>
            <person name="Bayram O."/>
            <person name="Benocci T."/>
            <person name="Braus-Stromeyer S.A."/>
            <person name="Caldana C."/>
            <person name="Canovas D."/>
            <person name="Cerqueira G.C."/>
            <person name="Chen F."/>
            <person name="Chen W."/>
            <person name="Choi C."/>
            <person name="Clum A."/>
            <person name="Dos Santos R.A."/>
            <person name="Damasio A.R."/>
            <person name="Diallinas G."/>
            <person name="Emri T."/>
            <person name="Fekete E."/>
            <person name="Flipphi M."/>
            <person name="Freyberg S."/>
            <person name="Gallo A."/>
            <person name="Gournas C."/>
            <person name="Habgood R."/>
            <person name="Hainaut M."/>
            <person name="Harispe M.L."/>
            <person name="Henrissat B."/>
            <person name="Hilden K.S."/>
            <person name="Hope R."/>
            <person name="Hossain A."/>
            <person name="Karabika E."/>
            <person name="Karaffa L."/>
            <person name="Karanyi Z."/>
            <person name="Krasevec N."/>
            <person name="Kuo A."/>
            <person name="Kusch H."/>
            <person name="LaButti K."/>
            <person name="Lagendijk E.L."/>
            <person name="Lapidus A."/>
            <person name="Levasseur A."/>
            <person name="Lindquist E."/>
            <person name="Lipzen A."/>
            <person name="Logrieco A.F."/>
            <person name="MacCabe A."/>
            <person name="Maekelae M.R."/>
            <person name="Malavazi I."/>
            <person name="Melin P."/>
            <person name="Meyer V."/>
            <person name="Mielnichuk N."/>
            <person name="Miskei M."/>
            <person name="Molnar A.P."/>
            <person name="Mule G."/>
            <person name="Ngan C.Y."/>
            <person name="Orejas M."/>
            <person name="Orosz E."/>
            <person name="Ouedraogo J.P."/>
            <person name="Overkamp K.M."/>
            <person name="Park H.-S."/>
            <person name="Perrone G."/>
            <person name="Piumi F."/>
            <person name="Punt P.J."/>
            <person name="Ram A.F."/>
            <person name="Ramon A."/>
            <person name="Rauscher S."/>
            <person name="Record E."/>
            <person name="Riano-Pachon D.M."/>
            <person name="Robert V."/>
            <person name="Roehrig J."/>
            <person name="Ruller R."/>
            <person name="Salamov A."/>
            <person name="Salih N.S."/>
            <person name="Samson R.A."/>
            <person name="Sandor E."/>
            <person name="Sanguinetti M."/>
            <person name="Schuetze T."/>
            <person name="Sepcic K."/>
            <person name="Shelest E."/>
            <person name="Sherlock G."/>
            <person name="Sophianopoulou V."/>
            <person name="Squina F.M."/>
            <person name="Sun H."/>
            <person name="Susca A."/>
            <person name="Todd R.B."/>
            <person name="Tsang A."/>
            <person name="Unkles S.E."/>
            <person name="van de Wiele N."/>
            <person name="van Rossen-Uffink D."/>
            <person name="Oliveira J.V."/>
            <person name="Vesth T.C."/>
            <person name="Visser J."/>
            <person name="Yu J.-H."/>
            <person name="Zhou M."/>
            <person name="Andersen M.R."/>
            <person name="Archer D.B."/>
            <person name="Baker S.E."/>
            <person name="Benoit I."/>
            <person name="Brakhage A.A."/>
            <person name="Braus G.H."/>
            <person name="Fischer R."/>
            <person name="Frisvad J.C."/>
            <person name="Goldman G.H."/>
            <person name="Houbraken J."/>
            <person name="Oakley B."/>
            <person name="Pocsi I."/>
            <person name="Scazzocchio C."/>
            <person name="Seiboth B."/>
            <person name="vanKuyk P.A."/>
            <person name="Wortman J."/>
            <person name="Dyer P.S."/>
            <person name="Grigoriev I.V."/>
        </authorList>
    </citation>
    <scope>NUCLEOTIDE SEQUENCE [LARGE SCALE GENOMIC DNA]</scope>
    <source>
        <strain evidence="5">CBS 506.65</strain>
    </source>
</reference>
<evidence type="ECO:0000256" key="1">
    <source>
        <dbReference type="SAM" id="MobiDB-lite"/>
    </source>
</evidence>
<feature type="compositionally biased region" description="Low complexity" evidence="1">
    <location>
        <begin position="56"/>
        <end position="158"/>
    </location>
</feature>
<dbReference type="EMBL" id="KV878336">
    <property type="protein sequence ID" value="OJJ50656.1"/>
    <property type="molecule type" value="Genomic_DNA"/>
</dbReference>
<protein>
    <recommendedName>
        <fullName evidence="6">Mid2 domain-containing protein</fullName>
    </recommendedName>
</protein>
<feature type="compositionally biased region" description="Polar residues" evidence="1">
    <location>
        <begin position="265"/>
        <end position="302"/>
    </location>
</feature>
<evidence type="ECO:0000313" key="5">
    <source>
        <dbReference type="Proteomes" id="UP000184188"/>
    </source>
</evidence>
<dbReference type="OrthoDB" id="4366245at2759"/>
<proteinExistence type="predicted"/>
<dbReference type="STRING" id="1073090.A0A1L9SU42"/>
<evidence type="ECO:0000313" key="4">
    <source>
        <dbReference type="EMBL" id="OJJ50656.1"/>
    </source>
</evidence>
<accession>A0A1L9SU42</accession>
<name>A0A1L9SU42_9EURO</name>
<keyword evidence="5" id="KW-1185">Reference proteome</keyword>
<dbReference type="VEuPathDB" id="FungiDB:ASPZODRAFT_232366"/>
<evidence type="ECO:0000256" key="3">
    <source>
        <dbReference type="SAM" id="SignalP"/>
    </source>
</evidence>
<keyword evidence="3" id="KW-0732">Signal</keyword>
<evidence type="ECO:0000256" key="2">
    <source>
        <dbReference type="SAM" id="Phobius"/>
    </source>
</evidence>
<sequence length="339" mass="35048">MRASLLVVLGALCAVGSARPHRTADAVQPIITAVQHEGHAAWVGGQRKRDLEARATTDSTTSETTTTTADTTTSETSTTTTSSTTSSSTTTSSSSTSTTTTATTATSTATTASSTTATASSTASSSATTTATATTSATTTTSTASTTSSTASATASTSPARAAYNRRGEIAAICVFGSLGVIFIASSLTYCLRKRARERRWAAEAEKLQKDGSTYSVVPLVDAQGKSPSAATSDTKLDRYSMMFADRPRSADVAVHLEPLRPLNQPGSNPNRLSGYSNFSSASPNPGRETPSSYAMAASTQSDDGRAPYTTAPSPLPAPYQHPQPQSQQSNDVSEYRGF</sequence>
<feature type="region of interest" description="Disordered" evidence="1">
    <location>
        <begin position="42"/>
        <end position="159"/>
    </location>
</feature>
<dbReference type="GeneID" id="34614388"/>
<evidence type="ECO:0008006" key="6">
    <source>
        <dbReference type="Google" id="ProtNLM"/>
    </source>
</evidence>
<feature type="region of interest" description="Disordered" evidence="1">
    <location>
        <begin position="259"/>
        <end position="339"/>
    </location>
</feature>
<keyword evidence="2" id="KW-1133">Transmembrane helix</keyword>
<organism evidence="4 5">
    <name type="scientific">Penicilliopsis zonata CBS 506.65</name>
    <dbReference type="NCBI Taxonomy" id="1073090"/>
    <lineage>
        <taxon>Eukaryota</taxon>
        <taxon>Fungi</taxon>
        <taxon>Dikarya</taxon>
        <taxon>Ascomycota</taxon>
        <taxon>Pezizomycotina</taxon>
        <taxon>Eurotiomycetes</taxon>
        <taxon>Eurotiomycetidae</taxon>
        <taxon>Eurotiales</taxon>
        <taxon>Aspergillaceae</taxon>
        <taxon>Penicilliopsis</taxon>
    </lineage>
</organism>
<dbReference type="AlphaFoldDB" id="A0A1L9SU42"/>
<feature type="chain" id="PRO_5012566922" description="Mid2 domain-containing protein" evidence="3">
    <location>
        <begin position="19"/>
        <end position="339"/>
    </location>
</feature>
<gene>
    <name evidence="4" type="ORF">ASPZODRAFT_232366</name>
</gene>
<dbReference type="SUPFAM" id="SSF64518">
    <property type="entry name" value="Phase 1 flagellin"/>
    <property type="match status" value="1"/>
</dbReference>
<feature type="transmembrane region" description="Helical" evidence="2">
    <location>
        <begin position="170"/>
        <end position="192"/>
    </location>
</feature>
<feature type="signal peptide" evidence="3">
    <location>
        <begin position="1"/>
        <end position="18"/>
    </location>
</feature>
<dbReference type="RefSeq" id="XP_022585166.1">
    <property type="nucleotide sequence ID" value="XM_022727924.1"/>
</dbReference>
<dbReference type="Proteomes" id="UP000184188">
    <property type="component" value="Unassembled WGS sequence"/>
</dbReference>
<keyword evidence="2" id="KW-0472">Membrane</keyword>